<comment type="caution">
    <text evidence="1">The sequence shown here is derived from an EMBL/GenBank/DDBJ whole genome shotgun (WGS) entry which is preliminary data.</text>
</comment>
<organism evidence="1 2">
    <name type="scientific">Roseateles hydrophilus</name>
    <dbReference type="NCBI Taxonomy" id="2975054"/>
    <lineage>
        <taxon>Bacteria</taxon>
        <taxon>Pseudomonadati</taxon>
        <taxon>Pseudomonadota</taxon>
        <taxon>Betaproteobacteria</taxon>
        <taxon>Burkholderiales</taxon>
        <taxon>Sphaerotilaceae</taxon>
        <taxon>Roseateles</taxon>
    </lineage>
</organism>
<evidence type="ECO:0000313" key="2">
    <source>
        <dbReference type="Proteomes" id="UP001076464"/>
    </source>
</evidence>
<evidence type="ECO:0000313" key="1">
    <source>
        <dbReference type="EMBL" id="MCY4744733.1"/>
    </source>
</evidence>
<name>A0ACC6C8H6_9BURK</name>
<keyword evidence="2" id="KW-1185">Reference proteome</keyword>
<gene>
    <name evidence="1" type="ORF">NYO99_07075</name>
</gene>
<reference evidence="1" key="1">
    <citation type="submission" date="2022-08" db="EMBL/GenBank/DDBJ databases">
        <title>Genome sequencing of Pelomonas sp. UHG3.</title>
        <authorList>
            <person name="So Y."/>
        </authorList>
    </citation>
    <scope>NUCLEOTIDE SEQUENCE</scope>
    <source>
        <strain evidence="1">UHG3</strain>
    </source>
</reference>
<protein>
    <submittedName>
        <fullName evidence="1">CYTH domain-containing protein</fullName>
    </submittedName>
</protein>
<accession>A0ACC6C8H6</accession>
<dbReference type="Proteomes" id="UP001076464">
    <property type="component" value="Unassembled WGS sequence"/>
</dbReference>
<sequence>MGIEIERKFLVAGDGWRQQAASQTRFSQGYLSRDPARTVRVRVAGERAFLTIKGATTGATRAEFEYEVPVADAQQLLALADGPVVEKIRHLCAIGGMTWEVDEFLGANAGLVLAEIELQSEAQAFTRPGWLGAEVTGDARYVNANLAVQPFGSWPAAPR</sequence>
<dbReference type="EMBL" id="JAPPUY010000001">
    <property type="protein sequence ID" value="MCY4744733.1"/>
    <property type="molecule type" value="Genomic_DNA"/>
</dbReference>
<proteinExistence type="predicted"/>